<feature type="binding site" evidence="6">
    <location>
        <position position="101"/>
    </location>
    <ligand>
        <name>Zn(2+)</name>
        <dbReference type="ChEBI" id="CHEBI:29105"/>
    </ligand>
</feature>
<dbReference type="Pfam" id="PF06156">
    <property type="entry name" value="YabA"/>
    <property type="match status" value="1"/>
</dbReference>
<organism evidence="8 9">
    <name type="scientific">Heyndrickxia ginsengihumi</name>
    <dbReference type="NCBI Taxonomy" id="363870"/>
    <lineage>
        <taxon>Bacteria</taxon>
        <taxon>Bacillati</taxon>
        <taxon>Bacillota</taxon>
        <taxon>Bacilli</taxon>
        <taxon>Bacillales</taxon>
        <taxon>Bacillaceae</taxon>
        <taxon>Heyndrickxia</taxon>
    </lineage>
</organism>
<comment type="cofactor">
    <cofactor evidence="6">
        <name>Zn(2+)</name>
        <dbReference type="ChEBI" id="CHEBI:29105"/>
    </cofactor>
    <text evidence="6">Binds 1 zinc ion per subunit.</text>
</comment>
<feature type="binding site" evidence="6">
    <location>
        <position position="117"/>
    </location>
    <ligand>
        <name>Zn(2+)</name>
        <dbReference type="ChEBI" id="CHEBI:29105"/>
    </ligand>
</feature>
<keyword evidence="4 6" id="KW-0862">Zinc</keyword>
<feature type="binding site" evidence="6">
    <location>
        <position position="99"/>
    </location>
    <ligand>
        <name>Zn(2+)</name>
        <dbReference type="ChEBI" id="CHEBI:29105"/>
    </ligand>
</feature>
<dbReference type="GO" id="GO:0006260">
    <property type="term" value="P:DNA replication"/>
    <property type="evidence" value="ECO:0007669"/>
    <property type="project" value="UniProtKB-KW"/>
</dbReference>
<evidence type="ECO:0000256" key="7">
    <source>
        <dbReference type="SAM" id="MobiDB-lite"/>
    </source>
</evidence>
<evidence type="ECO:0000256" key="3">
    <source>
        <dbReference type="ARBA" id="ARBA00022723"/>
    </source>
</evidence>
<evidence type="ECO:0000256" key="2">
    <source>
        <dbReference type="ARBA" id="ARBA00022705"/>
    </source>
</evidence>
<dbReference type="EMBL" id="JRUN01000090">
    <property type="protein sequence ID" value="KHD84161.1"/>
    <property type="molecule type" value="Genomic_DNA"/>
</dbReference>
<protein>
    <recommendedName>
        <fullName evidence="6">Replication initiation control protein YabA</fullName>
    </recommendedName>
</protein>
<name>A0A0A6V9A1_9BACI</name>
<dbReference type="STRING" id="363870.NG54_17290"/>
<accession>A0A0A6V9A1</accession>
<gene>
    <name evidence="6" type="primary">yabA</name>
    <name evidence="8" type="ORF">NG54_17290</name>
</gene>
<dbReference type="InterPro" id="IPR010377">
    <property type="entry name" value="YabA"/>
</dbReference>
<evidence type="ECO:0000256" key="5">
    <source>
        <dbReference type="ARBA" id="ARBA00022880"/>
    </source>
</evidence>
<dbReference type="AlphaFoldDB" id="A0A0A6V9A1"/>
<comment type="similarity">
    <text evidence="6">Belongs to the YabA family.</text>
</comment>
<evidence type="ECO:0000256" key="1">
    <source>
        <dbReference type="ARBA" id="ARBA00022490"/>
    </source>
</evidence>
<dbReference type="GO" id="GO:0043590">
    <property type="term" value="C:bacterial nucleoid"/>
    <property type="evidence" value="ECO:0007669"/>
    <property type="project" value="UniProtKB-UniRule"/>
</dbReference>
<dbReference type="GO" id="GO:0008156">
    <property type="term" value="P:negative regulation of DNA replication"/>
    <property type="evidence" value="ECO:0007669"/>
    <property type="project" value="UniProtKB-UniRule"/>
</dbReference>
<feature type="region of interest" description="Disordered" evidence="7">
    <location>
        <begin position="56"/>
        <end position="78"/>
    </location>
</feature>
<sequence length="124" mass="14674">MDRKELFESVNNMEEQIGNLHHKLGELKQYLTEVIEENNALRIENDYLRRRLRLEETDKHDSHQEASINTKDSPHSIQKEIDIGEGYDNLARLYQEGFHICNVHFGSPRKDEDCLFCLSFLNKK</sequence>
<dbReference type="GO" id="GO:0008270">
    <property type="term" value="F:zinc ion binding"/>
    <property type="evidence" value="ECO:0007669"/>
    <property type="project" value="UniProtKB-UniRule"/>
</dbReference>
<keyword evidence="1 6" id="KW-0963">Cytoplasm</keyword>
<dbReference type="Proteomes" id="UP000030588">
    <property type="component" value="Unassembled WGS sequence"/>
</dbReference>
<keyword evidence="5 6" id="KW-0236">DNA replication inhibitor</keyword>
<dbReference type="OrthoDB" id="2112130at2"/>
<comment type="subunit">
    <text evidence="6">Homotetramer. Interacts with both DnaA and DnaN, acting as a bridge between these two proteins.</text>
</comment>
<evidence type="ECO:0000256" key="4">
    <source>
        <dbReference type="ARBA" id="ARBA00022833"/>
    </source>
</evidence>
<keyword evidence="2 6" id="KW-0235">DNA replication</keyword>
<keyword evidence="3 6" id="KW-0479">Metal-binding</keyword>
<dbReference type="NCBIfam" id="NF009644">
    <property type="entry name" value="PRK13169.1-5"/>
    <property type="match status" value="1"/>
</dbReference>
<dbReference type="RefSeq" id="WP_035356160.1">
    <property type="nucleotide sequence ID" value="NZ_JBCNCG010000037.1"/>
</dbReference>
<dbReference type="HAMAP" id="MF_01159">
    <property type="entry name" value="YabA"/>
    <property type="match status" value="1"/>
</dbReference>
<proteinExistence type="inferred from homology"/>
<comment type="subcellular location">
    <subcellularLocation>
        <location evidence="6">Cytoplasm</location>
        <location evidence="6">Nucleoid</location>
    </subcellularLocation>
    <text evidence="6">Localizes in tight foci, which correspond to the replisome at mid-cell throughout the cell cycle.</text>
</comment>
<evidence type="ECO:0000256" key="6">
    <source>
        <dbReference type="HAMAP-Rule" id="MF_01159"/>
    </source>
</evidence>
<dbReference type="PIRSF" id="PIRSF021439">
    <property type="entry name" value="DUF972"/>
    <property type="match status" value="1"/>
</dbReference>
<reference evidence="8 9" key="1">
    <citation type="submission" date="2014-10" db="EMBL/GenBank/DDBJ databases">
        <title>Draft genome of phytase producing Bacillus ginsengihumi strain M2.11.</title>
        <authorList>
            <person name="Toymentseva A."/>
            <person name="Boulygina E.A."/>
            <person name="Kazakov S.V."/>
            <person name="Kayumov I."/>
            <person name="Suleimanova A.D."/>
            <person name="Mardanova A.M."/>
            <person name="Maria S.N."/>
            <person name="Sergey M.Y."/>
            <person name="Sharipova M.R."/>
        </authorList>
    </citation>
    <scope>NUCLEOTIDE SEQUENCE [LARGE SCALE GENOMIC DNA]</scope>
    <source>
        <strain evidence="8 9">M2.11</strain>
    </source>
</reference>
<evidence type="ECO:0000313" key="8">
    <source>
        <dbReference type="EMBL" id="KHD84161.1"/>
    </source>
</evidence>
<feature type="binding site" evidence="6">
    <location>
        <position position="114"/>
    </location>
    <ligand>
        <name>Zn(2+)</name>
        <dbReference type="ChEBI" id="CHEBI:29105"/>
    </ligand>
</feature>
<evidence type="ECO:0000313" key="9">
    <source>
        <dbReference type="Proteomes" id="UP000030588"/>
    </source>
</evidence>
<comment type="function">
    <text evidence="6">Involved in control of chromosome replication initiation. Inhibits the cooperative binding of DnaA to the oriC region, thus negatively regulating initiation of chromosome replication. Inhibits the ability of DnaA-ATP to form a helix on DNA; does not disassemble preformed DnaA-DNA helices. Decreases the residence time of DnaA on the chromosome at its binding sites (oriC, replication forks and promoter-binding sites). Tethers DnaA to the replication machinery via the DNA polymerase beta sliding clamp subunit (dnaN). Associates with oriC and other DnaA targets on the chromosome in a DnaA-dependent manner.</text>
</comment>
<comment type="caution">
    <text evidence="8">The sequence shown here is derived from an EMBL/GenBank/DDBJ whole genome shotgun (WGS) entry which is preliminary data.</text>
</comment>